<dbReference type="Proteomes" id="UP000093561">
    <property type="component" value="Unassembled WGS sequence"/>
</dbReference>
<sequence length="94" mass="11088">MFCNIRRLLKRALELNKTSGCSSLRVMEIEIICFYFLLKFAVKLIGKKAEIPVNNFINCYIIFNNVVLLTHIVRKLLFKLIKTKRIRTVTPVHY</sequence>
<reference evidence="2" key="2">
    <citation type="journal article" date="2016" name="Mol. Ecol.">
        <title>Population genomics of the filarial nematode parasite Wuchereria bancrofti from mosquitoes.</title>
        <authorList>
            <person name="Small S.T."/>
            <person name="Reimer L.J."/>
            <person name="Tisch D.J."/>
            <person name="King C.L."/>
            <person name="Christensen B.M."/>
            <person name="Siba P.M."/>
            <person name="Kazura J.W."/>
            <person name="Serre D."/>
            <person name="Zimmerman P.A."/>
        </authorList>
    </citation>
    <scope>NUCLEOTIDE SEQUENCE</scope>
    <source>
        <strain evidence="2">pt0022</strain>
    </source>
</reference>
<organism evidence="2 3">
    <name type="scientific">Wuchereria bancrofti</name>
    <dbReference type="NCBI Taxonomy" id="6293"/>
    <lineage>
        <taxon>Eukaryota</taxon>
        <taxon>Metazoa</taxon>
        <taxon>Ecdysozoa</taxon>
        <taxon>Nematoda</taxon>
        <taxon>Chromadorea</taxon>
        <taxon>Rhabditida</taxon>
        <taxon>Spirurina</taxon>
        <taxon>Spiruromorpha</taxon>
        <taxon>Filarioidea</taxon>
        <taxon>Onchocercidae</taxon>
        <taxon>Wuchereria</taxon>
    </lineage>
</organism>
<evidence type="ECO:0000256" key="1">
    <source>
        <dbReference type="SAM" id="Phobius"/>
    </source>
</evidence>
<keyword evidence="1" id="KW-0812">Transmembrane</keyword>
<feature type="transmembrane region" description="Helical" evidence="1">
    <location>
        <begin position="57"/>
        <end position="77"/>
    </location>
</feature>
<proteinExistence type="predicted"/>
<keyword evidence="1" id="KW-0472">Membrane</keyword>
<reference evidence="2" key="1">
    <citation type="submission" date="2015-03" db="EMBL/GenBank/DDBJ databases">
        <title>Wuchereria bancrofti Genome Sequencing Papua New Guinea Strain.</title>
        <authorList>
            <person name="Small S.T."/>
            <person name="Serre D."/>
            <person name="Zimmerman P.A."/>
        </authorList>
    </citation>
    <scope>NUCLEOTIDE SEQUENCE [LARGE SCALE GENOMIC DNA]</scope>
    <source>
        <strain evidence="2">pt0022</strain>
    </source>
</reference>
<accession>A0AAF5PY27</accession>
<dbReference type="AlphaFoldDB" id="A0AAF5PY27"/>
<evidence type="ECO:0000313" key="3">
    <source>
        <dbReference type="WBParaSite" id="mrna-Wban_07634"/>
    </source>
</evidence>
<evidence type="ECO:0000313" key="2">
    <source>
        <dbReference type="Proteomes" id="UP000093561"/>
    </source>
</evidence>
<name>A0AAF5PY27_WUCBA</name>
<dbReference type="WBParaSite" id="mrna-Wban_07634">
    <property type="protein sequence ID" value="mrna-Wban_07634"/>
    <property type="gene ID" value="Wban_07634"/>
</dbReference>
<reference evidence="3" key="3">
    <citation type="submission" date="2024-02" db="UniProtKB">
        <authorList>
            <consortium name="WormBaseParasite"/>
        </authorList>
    </citation>
    <scope>IDENTIFICATION</scope>
    <source>
        <strain evidence="3">pt0022</strain>
    </source>
</reference>
<protein>
    <submittedName>
        <fullName evidence="3">Uncharacterized protein</fullName>
    </submittedName>
</protein>
<keyword evidence="1" id="KW-1133">Transmembrane helix</keyword>